<keyword evidence="4" id="KW-1185">Reference proteome</keyword>
<dbReference type="Pfam" id="PF01541">
    <property type="entry name" value="GIY-YIG"/>
    <property type="match status" value="1"/>
</dbReference>
<proteinExistence type="inferred from homology"/>
<protein>
    <recommendedName>
        <fullName evidence="2">GIY-YIG domain-containing protein</fullName>
    </recommendedName>
</protein>
<evidence type="ECO:0000313" key="3">
    <source>
        <dbReference type="EMBL" id="CAH9064082.1"/>
    </source>
</evidence>
<dbReference type="PANTHER" id="PTHR34477:SF1">
    <property type="entry name" value="UPF0213 PROTEIN YHBQ"/>
    <property type="match status" value="1"/>
</dbReference>
<evidence type="ECO:0000259" key="2">
    <source>
        <dbReference type="PROSITE" id="PS50164"/>
    </source>
</evidence>
<evidence type="ECO:0000313" key="4">
    <source>
        <dbReference type="Proteomes" id="UP001152447"/>
    </source>
</evidence>
<gene>
    <name evidence="3" type="ORF">PSEHALCIP103_03051</name>
</gene>
<evidence type="ECO:0000256" key="1">
    <source>
        <dbReference type="ARBA" id="ARBA00007435"/>
    </source>
</evidence>
<dbReference type="InterPro" id="IPR035901">
    <property type="entry name" value="GIY-YIG_endonuc_sf"/>
</dbReference>
<comment type="similarity">
    <text evidence="1">Belongs to the UPF0213 family.</text>
</comment>
<dbReference type="EMBL" id="CAMAPB010000053">
    <property type="protein sequence ID" value="CAH9064082.1"/>
    <property type="molecule type" value="Genomic_DNA"/>
</dbReference>
<dbReference type="RefSeq" id="WP_069438684.1">
    <property type="nucleotide sequence ID" value="NZ_CAMAPB010000053.1"/>
</dbReference>
<dbReference type="Proteomes" id="UP001152447">
    <property type="component" value="Unassembled WGS sequence"/>
</dbReference>
<sequence length="113" mass="12402">MTINNQKSLNDELCNSKSKPAVWSLYIVQTRFGHWYTGITVDVARRLATHQAGKGAKNLKGKGPLVLIHQQQVGTKSDASKLEYAIKKLPRAKKEAYVAAFKGGLNTSGFVKS</sequence>
<dbReference type="InterPro" id="IPR050190">
    <property type="entry name" value="UPF0213_domain"/>
</dbReference>
<dbReference type="PANTHER" id="PTHR34477">
    <property type="entry name" value="UPF0213 PROTEIN YHBQ"/>
    <property type="match status" value="1"/>
</dbReference>
<dbReference type="Gene3D" id="3.40.1440.10">
    <property type="entry name" value="GIY-YIG endonuclease"/>
    <property type="match status" value="1"/>
</dbReference>
<dbReference type="CDD" id="cd10456">
    <property type="entry name" value="GIY-YIG_UPF0213"/>
    <property type="match status" value="1"/>
</dbReference>
<feature type="domain" description="GIY-YIG" evidence="2">
    <location>
        <begin position="21"/>
        <end position="96"/>
    </location>
</feature>
<comment type="caution">
    <text evidence="3">The sequence shown here is derived from an EMBL/GenBank/DDBJ whole genome shotgun (WGS) entry which is preliminary data.</text>
</comment>
<accession>A0A9W4R2M5</accession>
<dbReference type="AlphaFoldDB" id="A0A9W4R2M5"/>
<name>A0A9W4R2M5_PSEHA</name>
<organism evidence="3 4">
    <name type="scientific">Pseudoalteromonas haloplanktis</name>
    <name type="common">Alteromonas haloplanktis</name>
    <dbReference type="NCBI Taxonomy" id="228"/>
    <lineage>
        <taxon>Bacteria</taxon>
        <taxon>Pseudomonadati</taxon>
        <taxon>Pseudomonadota</taxon>
        <taxon>Gammaproteobacteria</taxon>
        <taxon>Alteromonadales</taxon>
        <taxon>Pseudoalteromonadaceae</taxon>
        <taxon>Pseudoalteromonas</taxon>
    </lineage>
</organism>
<reference evidence="3" key="1">
    <citation type="submission" date="2022-07" db="EMBL/GenBank/DDBJ databases">
        <authorList>
            <person name="Criscuolo A."/>
        </authorList>
    </citation>
    <scope>NUCLEOTIDE SEQUENCE</scope>
    <source>
        <strain evidence="3">CIP103197</strain>
    </source>
</reference>
<dbReference type="SUPFAM" id="SSF82771">
    <property type="entry name" value="GIY-YIG endonuclease"/>
    <property type="match status" value="1"/>
</dbReference>
<dbReference type="InterPro" id="IPR000305">
    <property type="entry name" value="GIY-YIG_endonuc"/>
</dbReference>
<dbReference type="PROSITE" id="PS50164">
    <property type="entry name" value="GIY_YIG"/>
    <property type="match status" value="1"/>
</dbReference>